<feature type="domain" description="Glycosyltransferase 2-like" evidence="2">
    <location>
        <begin position="7"/>
        <end position="107"/>
    </location>
</feature>
<dbReference type="GO" id="GO:0016740">
    <property type="term" value="F:transferase activity"/>
    <property type="evidence" value="ECO:0007669"/>
    <property type="project" value="UniProtKB-KW"/>
</dbReference>
<organism evidence="5 7">
    <name type="scientific">Flavobacterium lindanitolerans</name>
    <dbReference type="NCBI Taxonomy" id="428988"/>
    <lineage>
        <taxon>Bacteria</taxon>
        <taxon>Pseudomonadati</taxon>
        <taxon>Bacteroidota</taxon>
        <taxon>Flavobacteriia</taxon>
        <taxon>Flavobacteriales</taxon>
        <taxon>Flavobacteriaceae</taxon>
        <taxon>Flavobacterium</taxon>
    </lineage>
</organism>
<reference evidence="5 7" key="2">
    <citation type="submission" date="2018-10" db="EMBL/GenBank/DDBJ databases">
        <title>Genomic Encyclopedia of Archaeal and Bacterial Type Strains, Phase II (KMG-II): from individual species to whole genera.</title>
        <authorList>
            <person name="Goeker M."/>
        </authorList>
    </citation>
    <scope>NUCLEOTIDE SEQUENCE [LARGE SCALE GENOMIC DNA]</scope>
    <source>
        <strain evidence="5 7">DSM 21886</strain>
    </source>
</reference>
<dbReference type="AlphaFoldDB" id="A0A497U5Y0"/>
<reference evidence="4 6" key="1">
    <citation type="submission" date="2017-12" db="EMBL/GenBank/DDBJ databases">
        <title>Genomic Encyclopedia of Type Strains, Phase III (KMG-III): the genomes of soil and plant-associated and newly described type strains.</title>
        <authorList>
            <person name="Whitman W."/>
        </authorList>
    </citation>
    <scope>NUCLEOTIDE SEQUENCE [LARGE SCALE GENOMIC DNA]</scope>
    <source>
        <strain evidence="4 6">IP-10</strain>
    </source>
</reference>
<evidence type="ECO:0000259" key="3">
    <source>
        <dbReference type="Pfam" id="PF02709"/>
    </source>
</evidence>
<dbReference type="InterPro" id="IPR001173">
    <property type="entry name" value="Glyco_trans_2-like"/>
</dbReference>
<dbReference type="InterPro" id="IPR050834">
    <property type="entry name" value="Glycosyltransf_2"/>
</dbReference>
<dbReference type="InterPro" id="IPR027791">
    <property type="entry name" value="Galactosyl_T_C"/>
</dbReference>
<evidence type="ECO:0000313" key="7">
    <source>
        <dbReference type="Proteomes" id="UP000275027"/>
    </source>
</evidence>
<dbReference type="InterPro" id="IPR029044">
    <property type="entry name" value="Nucleotide-diphossugar_trans"/>
</dbReference>
<dbReference type="Proteomes" id="UP000233767">
    <property type="component" value="Unassembled WGS sequence"/>
</dbReference>
<keyword evidence="1 5" id="KW-0808">Transferase</keyword>
<dbReference type="RefSeq" id="WP_101472799.1">
    <property type="nucleotide sequence ID" value="NZ_PJND01000010.1"/>
</dbReference>
<dbReference type="PANTHER" id="PTHR43685">
    <property type="entry name" value="GLYCOSYLTRANSFERASE"/>
    <property type="match status" value="1"/>
</dbReference>
<keyword evidence="6" id="KW-1185">Reference proteome</keyword>
<dbReference type="Gene3D" id="3.90.550.10">
    <property type="entry name" value="Spore Coat Polysaccharide Biosynthesis Protein SpsA, Chain A"/>
    <property type="match status" value="1"/>
</dbReference>
<evidence type="ECO:0000313" key="5">
    <source>
        <dbReference type="EMBL" id="RLJ23768.1"/>
    </source>
</evidence>
<accession>A0A497U5Y0</accession>
<dbReference type="SUPFAM" id="SSF53448">
    <property type="entry name" value="Nucleotide-diphospho-sugar transferases"/>
    <property type="match status" value="1"/>
</dbReference>
<dbReference type="Proteomes" id="UP000275027">
    <property type="component" value="Unassembled WGS sequence"/>
</dbReference>
<dbReference type="PANTHER" id="PTHR43685:SF2">
    <property type="entry name" value="GLYCOSYLTRANSFERASE 2-LIKE DOMAIN-CONTAINING PROTEIN"/>
    <property type="match status" value="1"/>
</dbReference>
<evidence type="ECO:0000256" key="1">
    <source>
        <dbReference type="ARBA" id="ARBA00022679"/>
    </source>
</evidence>
<evidence type="ECO:0000259" key="2">
    <source>
        <dbReference type="Pfam" id="PF00535"/>
    </source>
</evidence>
<dbReference type="CDD" id="cd00761">
    <property type="entry name" value="Glyco_tranf_GTA_type"/>
    <property type="match status" value="1"/>
</dbReference>
<gene>
    <name evidence="4" type="ORF">B0G92_2986</name>
    <name evidence="5" type="ORF">CLV50_3042</name>
</gene>
<comment type="caution">
    <text evidence="5">The sequence shown here is derived from an EMBL/GenBank/DDBJ whole genome shotgun (WGS) entry which is preliminary data.</text>
</comment>
<feature type="domain" description="Galactosyltransferase C-terminal" evidence="3">
    <location>
        <begin position="131"/>
        <end position="194"/>
    </location>
</feature>
<dbReference type="EMBL" id="PJND01000010">
    <property type="protein sequence ID" value="PKW20274.1"/>
    <property type="molecule type" value="Genomic_DNA"/>
</dbReference>
<proteinExistence type="predicted"/>
<evidence type="ECO:0000313" key="4">
    <source>
        <dbReference type="EMBL" id="PKW20274.1"/>
    </source>
</evidence>
<dbReference type="Pfam" id="PF00535">
    <property type="entry name" value="Glycos_transf_2"/>
    <property type="match status" value="1"/>
</dbReference>
<sequence>MITLLYPYRNREIQRIQRSMDSLAQQKVHNFNVVFIDYGSEDGIAAEAKALVEKYDFASYVYLYAKNQPWNKCKALNYAIKKLEEGYCFVADVDMIFHPEFTSVLEQCSDKASATYFQVGFLSESETKKNVAFESYQVNFKTNEEATGMTLFPVSCLKKINGFDEFFHFWGAEDTDVHNRLKNAGCKVNYYDKKLLMLHQWHPNYRQREAKTLNKELQLSGIVEINQQHLFHNQKENIVQVNTKDWGHIMDKAEWEELQAFPVTLLSNEKQRIDYFLYQQLPNSMNRILAVEIKENPVQNNFKYRLKKKMGKKVPQFYSLKEINDQILLHIVSFYHTKPYIYQVKEDLKTIIFKIKT</sequence>
<evidence type="ECO:0000313" key="6">
    <source>
        <dbReference type="Proteomes" id="UP000233767"/>
    </source>
</evidence>
<protein>
    <submittedName>
        <fullName evidence="5">Glycosyl transferase family 2</fullName>
    </submittedName>
</protein>
<name>A0A497U5Y0_9FLAO</name>
<dbReference type="EMBL" id="RCCB01000014">
    <property type="protein sequence ID" value="RLJ23768.1"/>
    <property type="molecule type" value="Genomic_DNA"/>
</dbReference>
<dbReference type="Pfam" id="PF02709">
    <property type="entry name" value="Glyco_transf_7C"/>
    <property type="match status" value="1"/>
</dbReference>